<keyword evidence="4 6" id="KW-0378">Hydrolase</keyword>
<comment type="subunit">
    <text evidence="6">Heterooligomer composed of large and small subunits.</text>
</comment>
<feature type="region of interest" description="Disordered" evidence="7">
    <location>
        <begin position="67"/>
        <end position="95"/>
    </location>
</feature>
<protein>
    <recommendedName>
        <fullName evidence="6">Exodeoxyribonuclease 7 small subunit</fullName>
        <ecNumber evidence="6">3.1.11.6</ecNumber>
    </recommendedName>
    <alternativeName>
        <fullName evidence="6">Exodeoxyribonuclease VII small subunit</fullName>
        <shortName evidence="6">Exonuclease VII small subunit</shortName>
    </alternativeName>
</protein>
<dbReference type="GO" id="GO:0005829">
    <property type="term" value="C:cytosol"/>
    <property type="evidence" value="ECO:0007669"/>
    <property type="project" value="TreeGrafter"/>
</dbReference>
<dbReference type="GO" id="GO:0009318">
    <property type="term" value="C:exodeoxyribonuclease VII complex"/>
    <property type="evidence" value="ECO:0007669"/>
    <property type="project" value="UniProtKB-UniRule"/>
</dbReference>
<dbReference type="SUPFAM" id="SSF116842">
    <property type="entry name" value="XseB-like"/>
    <property type="match status" value="1"/>
</dbReference>
<accession>A0A8J7SL36</accession>
<evidence type="ECO:0000313" key="8">
    <source>
        <dbReference type="EMBL" id="MBK1791170.1"/>
    </source>
</evidence>
<evidence type="ECO:0000256" key="5">
    <source>
        <dbReference type="ARBA" id="ARBA00022839"/>
    </source>
</evidence>
<evidence type="ECO:0000256" key="3">
    <source>
        <dbReference type="ARBA" id="ARBA00022722"/>
    </source>
</evidence>
<comment type="subcellular location">
    <subcellularLocation>
        <location evidence="6">Cytoplasm</location>
    </subcellularLocation>
</comment>
<dbReference type="Pfam" id="PF02609">
    <property type="entry name" value="Exonuc_VII_S"/>
    <property type="match status" value="1"/>
</dbReference>
<dbReference type="PANTHER" id="PTHR34137">
    <property type="entry name" value="EXODEOXYRIBONUCLEASE 7 SMALL SUBUNIT"/>
    <property type="match status" value="1"/>
</dbReference>
<sequence length="95" mass="10590">MPAKKSTKIPFEKALDELEKLVDTMESGEQSLDELVTNYERGAKLIAHCEGVISDARKRLELITLNPDHSVAADTQNTPATREPAEQDNDDLRLL</sequence>
<evidence type="ECO:0000256" key="2">
    <source>
        <dbReference type="ARBA" id="ARBA00022490"/>
    </source>
</evidence>
<dbReference type="NCBIfam" id="TIGR01280">
    <property type="entry name" value="xseB"/>
    <property type="match status" value="1"/>
</dbReference>
<dbReference type="PANTHER" id="PTHR34137:SF1">
    <property type="entry name" value="EXODEOXYRIBONUCLEASE 7 SMALL SUBUNIT"/>
    <property type="match status" value="1"/>
</dbReference>
<organism evidence="8 9">
    <name type="scientific">Persicirhabdus sediminis</name>
    <dbReference type="NCBI Taxonomy" id="454144"/>
    <lineage>
        <taxon>Bacteria</taxon>
        <taxon>Pseudomonadati</taxon>
        <taxon>Verrucomicrobiota</taxon>
        <taxon>Verrucomicrobiia</taxon>
        <taxon>Verrucomicrobiales</taxon>
        <taxon>Verrucomicrobiaceae</taxon>
        <taxon>Persicirhabdus</taxon>
    </lineage>
</organism>
<dbReference type="EMBL" id="JAENIM010000039">
    <property type="protein sequence ID" value="MBK1791170.1"/>
    <property type="molecule type" value="Genomic_DNA"/>
</dbReference>
<keyword evidence="2 6" id="KW-0963">Cytoplasm</keyword>
<evidence type="ECO:0000256" key="6">
    <source>
        <dbReference type="HAMAP-Rule" id="MF_00337"/>
    </source>
</evidence>
<dbReference type="GO" id="GO:0008855">
    <property type="term" value="F:exodeoxyribonuclease VII activity"/>
    <property type="evidence" value="ECO:0007669"/>
    <property type="project" value="UniProtKB-UniRule"/>
</dbReference>
<comment type="similarity">
    <text evidence="1 6">Belongs to the XseB family.</text>
</comment>
<dbReference type="InterPro" id="IPR037004">
    <property type="entry name" value="Exonuc_VII_ssu_sf"/>
</dbReference>
<evidence type="ECO:0000256" key="7">
    <source>
        <dbReference type="SAM" id="MobiDB-lite"/>
    </source>
</evidence>
<keyword evidence="9" id="KW-1185">Reference proteome</keyword>
<comment type="caution">
    <text evidence="8">The sequence shown here is derived from an EMBL/GenBank/DDBJ whole genome shotgun (WGS) entry which is preliminary data.</text>
</comment>
<evidence type="ECO:0000256" key="4">
    <source>
        <dbReference type="ARBA" id="ARBA00022801"/>
    </source>
</evidence>
<name>A0A8J7SL36_9BACT</name>
<dbReference type="RefSeq" id="WP_200311184.1">
    <property type="nucleotide sequence ID" value="NZ_JAENIM010000039.1"/>
</dbReference>
<dbReference type="InterPro" id="IPR003761">
    <property type="entry name" value="Exonuc_VII_S"/>
</dbReference>
<reference evidence="8" key="1">
    <citation type="submission" date="2021-01" db="EMBL/GenBank/DDBJ databases">
        <title>Modified the classification status of verrucomicrobia.</title>
        <authorList>
            <person name="Feng X."/>
        </authorList>
    </citation>
    <scope>NUCLEOTIDE SEQUENCE</scope>
    <source>
        <strain evidence="8">_KCTC 22039</strain>
    </source>
</reference>
<evidence type="ECO:0000313" key="9">
    <source>
        <dbReference type="Proteomes" id="UP000624703"/>
    </source>
</evidence>
<dbReference type="AlphaFoldDB" id="A0A8J7SL36"/>
<comment type="function">
    <text evidence="6">Bidirectionally degrades single-stranded DNA into large acid-insoluble oligonucleotides, which are then degraded further into small acid-soluble oligonucleotides.</text>
</comment>
<keyword evidence="5 6" id="KW-0269">Exonuclease</keyword>
<gene>
    <name evidence="6 8" type="primary">xseB</name>
    <name evidence="8" type="ORF">JIN82_08405</name>
</gene>
<proteinExistence type="inferred from homology"/>
<evidence type="ECO:0000256" key="1">
    <source>
        <dbReference type="ARBA" id="ARBA00009998"/>
    </source>
</evidence>
<keyword evidence="3 6" id="KW-0540">Nuclease</keyword>
<dbReference type="GO" id="GO:0006308">
    <property type="term" value="P:DNA catabolic process"/>
    <property type="evidence" value="ECO:0007669"/>
    <property type="project" value="UniProtKB-UniRule"/>
</dbReference>
<comment type="catalytic activity">
    <reaction evidence="6">
        <text>Exonucleolytic cleavage in either 5'- to 3'- or 3'- to 5'-direction to yield nucleoside 5'-phosphates.</text>
        <dbReference type="EC" id="3.1.11.6"/>
    </reaction>
</comment>
<dbReference type="Gene3D" id="1.10.287.1040">
    <property type="entry name" value="Exonuclease VII, small subunit"/>
    <property type="match status" value="1"/>
</dbReference>
<dbReference type="HAMAP" id="MF_00337">
    <property type="entry name" value="Exonuc_7_S"/>
    <property type="match status" value="1"/>
</dbReference>
<dbReference type="Proteomes" id="UP000624703">
    <property type="component" value="Unassembled WGS sequence"/>
</dbReference>
<dbReference type="EC" id="3.1.11.6" evidence="6"/>